<dbReference type="Proteomes" id="UP001160625">
    <property type="component" value="Unassembled WGS sequence"/>
</dbReference>
<name>A0ABT6MXH9_9SPHN</name>
<protein>
    <submittedName>
        <fullName evidence="1">Cupin domain-containing protein</fullName>
    </submittedName>
</protein>
<dbReference type="InterPro" id="IPR011051">
    <property type="entry name" value="RmlC_Cupin_sf"/>
</dbReference>
<accession>A0ABT6MXH9</accession>
<dbReference type="SUPFAM" id="SSF51182">
    <property type="entry name" value="RmlC-like cupins"/>
    <property type="match status" value="1"/>
</dbReference>
<evidence type="ECO:0000313" key="2">
    <source>
        <dbReference type="Proteomes" id="UP001160625"/>
    </source>
</evidence>
<comment type="caution">
    <text evidence="1">The sequence shown here is derived from an EMBL/GenBank/DDBJ whole genome shotgun (WGS) entry which is preliminary data.</text>
</comment>
<gene>
    <name evidence="1" type="ORF">QGN17_03035</name>
</gene>
<dbReference type="Gene3D" id="2.60.120.10">
    <property type="entry name" value="Jelly Rolls"/>
    <property type="match status" value="1"/>
</dbReference>
<reference evidence="1" key="1">
    <citation type="submission" date="2023-04" db="EMBL/GenBank/DDBJ databases">
        <title>Sphingomonas sp. MAHUQ-71 isolated from rice field.</title>
        <authorList>
            <person name="Huq M.A."/>
        </authorList>
    </citation>
    <scope>NUCLEOTIDE SEQUENCE</scope>
    <source>
        <strain evidence="1">MAHUQ-71</strain>
    </source>
</reference>
<dbReference type="RefSeq" id="WP_281043038.1">
    <property type="nucleotide sequence ID" value="NZ_JARYGZ010000001.1"/>
</dbReference>
<proteinExistence type="predicted"/>
<organism evidence="1 2">
    <name type="scientific">Sphingomonas oryzagri</name>
    <dbReference type="NCBI Taxonomy" id="3042314"/>
    <lineage>
        <taxon>Bacteria</taxon>
        <taxon>Pseudomonadati</taxon>
        <taxon>Pseudomonadota</taxon>
        <taxon>Alphaproteobacteria</taxon>
        <taxon>Sphingomonadales</taxon>
        <taxon>Sphingomonadaceae</taxon>
        <taxon>Sphingomonas</taxon>
    </lineage>
</organism>
<evidence type="ECO:0000313" key="1">
    <source>
        <dbReference type="EMBL" id="MDH7637696.1"/>
    </source>
</evidence>
<dbReference type="InterPro" id="IPR014710">
    <property type="entry name" value="RmlC-like_jellyroll"/>
</dbReference>
<dbReference type="EMBL" id="JARYGZ010000001">
    <property type="protein sequence ID" value="MDH7637696.1"/>
    <property type="molecule type" value="Genomic_DNA"/>
</dbReference>
<sequence length="129" mass="14174">MSVESDREGIRRYDNIHGGLGTLGVRIFDFGRAPSPANFLIYEIPPGASEGLHVHNLIDPALGAYDKYYYILAGYGAMLLADRTIPVCPGSHIHTPLETPHGIMNTHHDATLRIFLTYIDRASSVGRQA</sequence>
<keyword evidence="2" id="KW-1185">Reference proteome</keyword>